<protein>
    <submittedName>
        <fullName evidence="2">Uncharacterized protein</fullName>
    </submittedName>
</protein>
<name>A0A177HI72_9ACTN</name>
<dbReference type="EMBL" id="LOHS01000128">
    <property type="protein sequence ID" value="OAH10651.1"/>
    <property type="molecule type" value="Genomic_DNA"/>
</dbReference>
<feature type="compositionally biased region" description="Basic residues" evidence="1">
    <location>
        <begin position="231"/>
        <end position="242"/>
    </location>
</feature>
<accession>A0A177HI72</accession>
<feature type="compositionally biased region" description="Basic and acidic residues" evidence="1">
    <location>
        <begin position="129"/>
        <end position="139"/>
    </location>
</feature>
<evidence type="ECO:0000256" key="1">
    <source>
        <dbReference type="SAM" id="MobiDB-lite"/>
    </source>
</evidence>
<feature type="region of interest" description="Disordered" evidence="1">
    <location>
        <begin position="97"/>
        <end position="429"/>
    </location>
</feature>
<feature type="region of interest" description="Disordered" evidence="1">
    <location>
        <begin position="1"/>
        <end position="81"/>
    </location>
</feature>
<feature type="compositionally biased region" description="Basic and acidic residues" evidence="1">
    <location>
        <begin position="193"/>
        <end position="211"/>
    </location>
</feature>
<reference evidence="2 3" key="1">
    <citation type="submission" date="2015-12" db="EMBL/GenBank/DDBJ databases">
        <title>Genome sequence of Streptomyces sp. G25.</title>
        <authorList>
            <person name="Poehlein A."/>
            <person name="Roettig A."/>
            <person name="Hiessl S."/>
            <person name="Hauschild P."/>
            <person name="Schauer J."/>
            <person name="Madkour M.H."/>
            <person name="Al-Ansari A.M."/>
            <person name="Almakishah N.H."/>
            <person name="Steinbuechel A."/>
            <person name="Daniel R."/>
        </authorList>
    </citation>
    <scope>NUCLEOTIDE SEQUENCE [LARGE SCALE GENOMIC DNA]</scope>
    <source>
        <strain evidence="3">G25(2015)</strain>
    </source>
</reference>
<feature type="region of interest" description="Disordered" evidence="1">
    <location>
        <begin position="471"/>
        <end position="517"/>
    </location>
</feature>
<evidence type="ECO:0000313" key="3">
    <source>
        <dbReference type="Proteomes" id="UP000077381"/>
    </source>
</evidence>
<dbReference type="STRING" id="1716141.STSP_60310"/>
<feature type="compositionally biased region" description="Basic residues" evidence="1">
    <location>
        <begin position="369"/>
        <end position="383"/>
    </location>
</feature>
<comment type="caution">
    <text evidence="2">The sequence shown here is derived from an EMBL/GenBank/DDBJ whole genome shotgun (WGS) entry which is preliminary data.</text>
</comment>
<feature type="compositionally biased region" description="Basic residues" evidence="1">
    <location>
        <begin position="253"/>
        <end position="267"/>
    </location>
</feature>
<feature type="compositionally biased region" description="Basic residues" evidence="1">
    <location>
        <begin position="165"/>
        <end position="191"/>
    </location>
</feature>
<feature type="compositionally biased region" description="Basic residues" evidence="1">
    <location>
        <begin position="406"/>
        <end position="415"/>
    </location>
</feature>
<feature type="compositionally biased region" description="Low complexity" evidence="1">
    <location>
        <begin position="243"/>
        <end position="252"/>
    </location>
</feature>
<evidence type="ECO:0000313" key="2">
    <source>
        <dbReference type="EMBL" id="OAH10651.1"/>
    </source>
</evidence>
<organism evidence="2 3">
    <name type="scientific">Streptomyces jeddahensis</name>
    <dbReference type="NCBI Taxonomy" id="1716141"/>
    <lineage>
        <taxon>Bacteria</taxon>
        <taxon>Bacillati</taxon>
        <taxon>Actinomycetota</taxon>
        <taxon>Actinomycetes</taxon>
        <taxon>Kitasatosporales</taxon>
        <taxon>Streptomycetaceae</taxon>
        <taxon>Streptomyces</taxon>
    </lineage>
</organism>
<feature type="compositionally biased region" description="Basic residues" evidence="1">
    <location>
        <begin position="140"/>
        <end position="156"/>
    </location>
</feature>
<feature type="compositionally biased region" description="Basic residues" evidence="1">
    <location>
        <begin position="294"/>
        <end position="358"/>
    </location>
</feature>
<dbReference type="Proteomes" id="UP000077381">
    <property type="component" value="Unassembled WGS sequence"/>
</dbReference>
<keyword evidence="3" id="KW-1185">Reference proteome</keyword>
<gene>
    <name evidence="2" type="ORF">STSP_60310</name>
</gene>
<dbReference type="AlphaFoldDB" id="A0A177HI72"/>
<proteinExistence type="predicted"/>
<sequence>MPGGSGSPGTYPSGRTDSLSPSCSECPRRPLRWPHAHPVAAFVGAARIPRPLGGGRGAARRRHRADPADHHRGRRPAGQLLRAGVRRVEVLPFLRPLPPALRQGRPPFHPPRLRGPGGPRGHGGRRVHRDGALRPDQRPRHAGLRARRRGRGRLPRPGRPPGPRGRLRAPRTHRRRRPRARHPPLRRRGAARQHQDDQGVHGRGLHAEAQLRGRRRTPRIRSGTDGPLPRRATRPRAARRGPFRPAAAQARFGRGHRHRANARRRGPQRAEQPSRRRVHRSPVRREQGLPAGAHRARRRARPPLRTRHRRTRRPRRRRRPRGPRAGRRHRMRRARSPGTRRRLRRIRGERRRRPRAAARTRPPGTLVRHAPHRPQRLRRHQHGAGHAAERLARARAAPTRPDRSVHPVRRDRHRAAVPAPPARRRGHRRHRRLDVRLRRQQVGRVGQRHAAVLVRRPGHRRRTDVPGINRQPAQVHAARPAYRGREAARRGAGRSAQRRRAARACGAGHAPAARHRLRAAAAGRRHPRGHDHGARRCWAAAGRAAAAERSPGRHPRQLRVARAAHVRRVPVGRAAAVAAARSDDGGDGGGLPGCAFRCARR</sequence>